<dbReference type="EMBL" id="MNCJ02000332">
    <property type="protein sequence ID" value="KAF5757261.1"/>
    <property type="molecule type" value="Genomic_DNA"/>
</dbReference>
<sequence length="163" mass="18086">MASRSGGVATNGGAIPSASRKMVQSLKEIVKGVSDAEIYVALKECNMDPNEAVNCLLTQDLSIVSFDWWFTLVIFILQMYIVLPVGWKVLLSLRPRVHSRRFIAGDLLDANLRESVNHPKCGQFEGIIPDKLWKKYAVKIDVNKYAVKILCSHANTLHDGSNG</sequence>
<keyword evidence="1" id="KW-0812">Transmembrane</keyword>
<evidence type="ECO:0000256" key="1">
    <source>
        <dbReference type="SAM" id="Phobius"/>
    </source>
</evidence>
<proteinExistence type="predicted"/>
<protein>
    <submittedName>
        <fullName evidence="3">GBF-interacting protein</fullName>
    </submittedName>
</protein>
<dbReference type="InterPro" id="IPR009060">
    <property type="entry name" value="UBA-like_sf"/>
</dbReference>
<dbReference type="Gramene" id="mRNA:HanXRQr2_Chr17g0824551">
    <property type="protein sequence ID" value="mRNA:HanXRQr2_Chr17g0824551"/>
    <property type="gene ID" value="HanXRQr2_Chr17g0824551"/>
</dbReference>
<dbReference type="InterPro" id="IPR009719">
    <property type="entry name" value="GIP1_N"/>
</dbReference>
<feature type="transmembrane region" description="Helical" evidence="1">
    <location>
        <begin position="68"/>
        <end position="91"/>
    </location>
</feature>
<evidence type="ECO:0000313" key="3">
    <source>
        <dbReference type="EMBL" id="KAF5757261.1"/>
    </source>
</evidence>
<dbReference type="Pfam" id="PF06972">
    <property type="entry name" value="GIP1_N"/>
    <property type="match status" value="1"/>
</dbReference>
<accession>A0A9K3DL36</accession>
<reference evidence="3" key="2">
    <citation type="submission" date="2020-06" db="EMBL/GenBank/DDBJ databases">
        <title>Helianthus annuus Genome sequencing and assembly Release 2.</title>
        <authorList>
            <person name="Gouzy J."/>
            <person name="Langlade N."/>
            <person name="Munos S."/>
        </authorList>
    </citation>
    <scope>NUCLEOTIDE SEQUENCE</scope>
    <source>
        <tissue evidence="3">Leaves</tissue>
    </source>
</reference>
<reference evidence="3" key="1">
    <citation type="journal article" date="2017" name="Nature">
        <title>The sunflower genome provides insights into oil metabolism, flowering and Asterid evolution.</title>
        <authorList>
            <person name="Badouin H."/>
            <person name="Gouzy J."/>
            <person name="Grassa C.J."/>
            <person name="Murat F."/>
            <person name="Staton S.E."/>
            <person name="Cottret L."/>
            <person name="Lelandais-Briere C."/>
            <person name="Owens G.L."/>
            <person name="Carrere S."/>
            <person name="Mayjonade B."/>
            <person name="Legrand L."/>
            <person name="Gill N."/>
            <person name="Kane N.C."/>
            <person name="Bowers J.E."/>
            <person name="Hubner S."/>
            <person name="Bellec A."/>
            <person name="Berard A."/>
            <person name="Berges H."/>
            <person name="Blanchet N."/>
            <person name="Boniface M.C."/>
            <person name="Brunel D."/>
            <person name="Catrice O."/>
            <person name="Chaidir N."/>
            <person name="Claudel C."/>
            <person name="Donnadieu C."/>
            <person name="Faraut T."/>
            <person name="Fievet G."/>
            <person name="Helmstetter N."/>
            <person name="King M."/>
            <person name="Knapp S.J."/>
            <person name="Lai Z."/>
            <person name="Le Paslier M.C."/>
            <person name="Lippi Y."/>
            <person name="Lorenzon L."/>
            <person name="Mandel J.R."/>
            <person name="Marage G."/>
            <person name="Marchand G."/>
            <person name="Marquand E."/>
            <person name="Bret-Mestries E."/>
            <person name="Morien E."/>
            <person name="Nambeesan S."/>
            <person name="Nguyen T."/>
            <person name="Pegot-Espagnet P."/>
            <person name="Pouilly N."/>
            <person name="Raftis F."/>
            <person name="Sallet E."/>
            <person name="Schiex T."/>
            <person name="Thomas J."/>
            <person name="Vandecasteele C."/>
            <person name="Vares D."/>
            <person name="Vear F."/>
            <person name="Vautrin S."/>
            <person name="Crespi M."/>
            <person name="Mangin B."/>
            <person name="Burke J.M."/>
            <person name="Salse J."/>
            <person name="Munos S."/>
            <person name="Vincourt P."/>
            <person name="Rieseberg L.H."/>
            <person name="Langlade N.B."/>
        </authorList>
    </citation>
    <scope>NUCLEOTIDE SEQUENCE</scope>
    <source>
        <tissue evidence="3">Leaves</tissue>
    </source>
</reference>
<name>A0A9K3DL36_HELAN</name>
<keyword evidence="1" id="KW-0472">Membrane</keyword>
<evidence type="ECO:0000313" key="4">
    <source>
        <dbReference type="Proteomes" id="UP000215914"/>
    </source>
</evidence>
<comment type="caution">
    <text evidence="3">The sequence shown here is derived from an EMBL/GenBank/DDBJ whole genome shotgun (WGS) entry which is preliminary data.</text>
</comment>
<keyword evidence="4" id="KW-1185">Reference proteome</keyword>
<gene>
    <name evidence="3" type="ORF">HanXRQr2_Chr17g0824551</name>
</gene>
<dbReference type="SUPFAM" id="SSF46934">
    <property type="entry name" value="UBA-like"/>
    <property type="match status" value="1"/>
</dbReference>
<dbReference type="PANTHER" id="PTHR46445">
    <property type="entry name" value="RNA POLYMERASE II DEGRADATION FACTOR-LIKE PROTEIN (DUF1296)"/>
    <property type="match status" value="1"/>
</dbReference>
<dbReference type="AlphaFoldDB" id="A0A9K3DL36"/>
<dbReference type="Proteomes" id="UP000215914">
    <property type="component" value="Unassembled WGS sequence"/>
</dbReference>
<organism evidence="3 4">
    <name type="scientific">Helianthus annuus</name>
    <name type="common">Common sunflower</name>
    <dbReference type="NCBI Taxonomy" id="4232"/>
    <lineage>
        <taxon>Eukaryota</taxon>
        <taxon>Viridiplantae</taxon>
        <taxon>Streptophyta</taxon>
        <taxon>Embryophyta</taxon>
        <taxon>Tracheophyta</taxon>
        <taxon>Spermatophyta</taxon>
        <taxon>Magnoliopsida</taxon>
        <taxon>eudicotyledons</taxon>
        <taxon>Gunneridae</taxon>
        <taxon>Pentapetalae</taxon>
        <taxon>asterids</taxon>
        <taxon>campanulids</taxon>
        <taxon>Asterales</taxon>
        <taxon>Asteraceae</taxon>
        <taxon>Asteroideae</taxon>
        <taxon>Heliantheae alliance</taxon>
        <taxon>Heliantheae</taxon>
        <taxon>Helianthus</taxon>
    </lineage>
</organism>
<evidence type="ECO:0000259" key="2">
    <source>
        <dbReference type="Pfam" id="PF06972"/>
    </source>
</evidence>
<keyword evidence="1" id="KW-1133">Transmembrane helix</keyword>
<dbReference type="PANTHER" id="PTHR46445:SF16">
    <property type="entry name" value="GBF-INTERACTING PROTEIN"/>
    <property type="match status" value="1"/>
</dbReference>
<feature type="domain" description="GBF-interacting protein 1 N-terminal" evidence="2">
    <location>
        <begin position="15"/>
        <end position="60"/>
    </location>
</feature>